<organism evidence="3 4">
    <name type="scientific">Actinacidiphila rubida</name>
    <dbReference type="NCBI Taxonomy" id="310780"/>
    <lineage>
        <taxon>Bacteria</taxon>
        <taxon>Bacillati</taxon>
        <taxon>Actinomycetota</taxon>
        <taxon>Actinomycetes</taxon>
        <taxon>Kitasatosporales</taxon>
        <taxon>Streptomycetaceae</taxon>
        <taxon>Actinacidiphila</taxon>
    </lineage>
</organism>
<dbReference type="CDD" id="cd08353">
    <property type="entry name" value="VOC_like"/>
    <property type="match status" value="1"/>
</dbReference>
<sequence length="146" mass="15840">MTIHRMEHVGIVVDDLDAAIAFFSALGMQLEGRTPVEGGWMDQVAGLYDVQVEVAMVRTPDGNGRLELTRFLAPEAISPDPPLAPANALGLRRIMFAVDDIEDTVTRLRAHGGELVGEVALFENSYRLCYVRGPADVIVALAEPLP</sequence>
<dbReference type="Pfam" id="PF13669">
    <property type="entry name" value="Glyoxalase_4"/>
    <property type="match status" value="1"/>
</dbReference>
<accession>A0A1H8KLU5</accession>
<dbReference type="EMBL" id="FODD01000013">
    <property type="protein sequence ID" value="SEN93923.1"/>
    <property type="molecule type" value="Genomic_DNA"/>
</dbReference>
<dbReference type="GO" id="GO:0004493">
    <property type="term" value="F:methylmalonyl-CoA epimerase activity"/>
    <property type="evidence" value="ECO:0007669"/>
    <property type="project" value="TreeGrafter"/>
</dbReference>
<dbReference type="AlphaFoldDB" id="A0A1H8KLU5"/>
<dbReference type="SUPFAM" id="SSF54593">
    <property type="entry name" value="Glyoxalase/Bleomycin resistance protein/Dihydroxybiphenyl dioxygenase"/>
    <property type="match status" value="1"/>
</dbReference>
<keyword evidence="3" id="KW-0223">Dioxygenase</keyword>
<dbReference type="Gene3D" id="3.10.180.10">
    <property type="entry name" value="2,3-Dihydroxybiphenyl 1,2-Dioxygenase, domain 1"/>
    <property type="match status" value="1"/>
</dbReference>
<dbReference type="PANTHER" id="PTHR43048:SF5">
    <property type="entry name" value="BLR5325 PROTEIN"/>
    <property type="match status" value="1"/>
</dbReference>
<dbReference type="Proteomes" id="UP000181951">
    <property type="component" value="Unassembled WGS sequence"/>
</dbReference>
<dbReference type="InterPro" id="IPR037523">
    <property type="entry name" value="VOC_core"/>
</dbReference>
<feature type="domain" description="VOC" evidence="2">
    <location>
        <begin position="5"/>
        <end position="144"/>
    </location>
</feature>
<dbReference type="STRING" id="310780.SAMN05216267_101386"/>
<evidence type="ECO:0000313" key="4">
    <source>
        <dbReference type="Proteomes" id="UP000181951"/>
    </source>
</evidence>
<dbReference type="PROSITE" id="PS51819">
    <property type="entry name" value="VOC"/>
    <property type="match status" value="1"/>
</dbReference>
<dbReference type="GO" id="GO:0051213">
    <property type="term" value="F:dioxygenase activity"/>
    <property type="evidence" value="ECO:0007669"/>
    <property type="project" value="UniProtKB-KW"/>
</dbReference>
<protein>
    <submittedName>
        <fullName evidence="3">Catechol 2,3-dioxygenase</fullName>
    </submittedName>
</protein>
<evidence type="ECO:0000313" key="3">
    <source>
        <dbReference type="EMBL" id="SEN93923.1"/>
    </source>
</evidence>
<dbReference type="RefSeq" id="WP_218108535.1">
    <property type="nucleotide sequence ID" value="NZ_FODD01000013.1"/>
</dbReference>
<proteinExistence type="predicted"/>
<keyword evidence="3" id="KW-0560">Oxidoreductase</keyword>
<dbReference type="GO" id="GO:0046872">
    <property type="term" value="F:metal ion binding"/>
    <property type="evidence" value="ECO:0007669"/>
    <property type="project" value="UniProtKB-KW"/>
</dbReference>
<gene>
    <name evidence="3" type="ORF">SAMN05216267_101386</name>
</gene>
<keyword evidence="1" id="KW-0479">Metal-binding</keyword>
<evidence type="ECO:0000256" key="1">
    <source>
        <dbReference type="ARBA" id="ARBA00022723"/>
    </source>
</evidence>
<dbReference type="InterPro" id="IPR051785">
    <property type="entry name" value="MMCE/EMCE_epimerase"/>
</dbReference>
<dbReference type="GO" id="GO:0046491">
    <property type="term" value="P:L-methylmalonyl-CoA metabolic process"/>
    <property type="evidence" value="ECO:0007669"/>
    <property type="project" value="TreeGrafter"/>
</dbReference>
<keyword evidence="4" id="KW-1185">Reference proteome</keyword>
<dbReference type="InterPro" id="IPR029068">
    <property type="entry name" value="Glyas_Bleomycin-R_OHBP_Dase"/>
</dbReference>
<name>A0A1H8KLU5_9ACTN</name>
<reference evidence="3 4" key="1">
    <citation type="submission" date="2016-10" db="EMBL/GenBank/DDBJ databases">
        <authorList>
            <person name="de Groot N.N."/>
        </authorList>
    </citation>
    <scope>NUCLEOTIDE SEQUENCE [LARGE SCALE GENOMIC DNA]</scope>
    <source>
        <strain evidence="3 4">CGMCC 4.2026</strain>
    </source>
</reference>
<evidence type="ECO:0000259" key="2">
    <source>
        <dbReference type="PROSITE" id="PS51819"/>
    </source>
</evidence>
<dbReference type="PANTHER" id="PTHR43048">
    <property type="entry name" value="METHYLMALONYL-COA EPIMERASE"/>
    <property type="match status" value="1"/>
</dbReference>